<reference evidence="7" key="1">
    <citation type="journal article" date="2013" name="Environ. Microbiol.">
        <title>Microbiota from the distal guts of lean and obese adolescents exhibit partial functional redundancy besides clear differences in community structure.</title>
        <authorList>
            <person name="Ferrer M."/>
            <person name="Ruiz A."/>
            <person name="Lanza F."/>
            <person name="Haange S.B."/>
            <person name="Oberbach A."/>
            <person name="Till H."/>
            <person name="Bargiela R."/>
            <person name="Campoy C."/>
            <person name="Segura M.T."/>
            <person name="Richter M."/>
            <person name="von Bergen M."/>
            <person name="Seifert J."/>
            <person name="Suarez A."/>
        </authorList>
    </citation>
    <scope>NUCLEOTIDE SEQUENCE</scope>
</reference>
<feature type="transmembrane region" description="Helical" evidence="4">
    <location>
        <begin position="46"/>
        <end position="64"/>
    </location>
</feature>
<dbReference type="Pfam" id="PF08245">
    <property type="entry name" value="Mur_ligase_M"/>
    <property type="match status" value="1"/>
</dbReference>
<organism evidence="7">
    <name type="scientific">human gut metagenome</name>
    <dbReference type="NCBI Taxonomy" id="408170"/>
    <lineage>
        <taxon>unclassified sequences</taxon>
        <taxon>metagenomes</taxon>
        <taxon>organismal metagenomes</taxon>
    </lineage>
</organism>
<feature type="domain" description="Mur ligase C-terminal" evidence="5">
    <location>
        <begin position="403"/>
        <end position="516"/>
    </location>
</feature>
<feature type="transmembrane region" description="Helical" evidence="4">
    <location>
        <begin position="135"/>
        <end position="160"/>
    </location>
</feature>
<evidence type="ECO:0000256" key="3">
    <source>
        <dbReference type="ARBA" id="ARBA00022840"/>
    </source>
</evidence>
<dbReference type="SUPFAM" id="SSF53244">
    <property type="entry name" value="MurD-like peptide ligases, peptide-binding domain"/>
    <property type="match status" value="1"/>
</dbReference>
<protein>
    <submittedName>
        <fullName evidence="7">UDP-N-acetylmuramoyl-tripeptide--D-alanyl-D-alanine ligase</fullName>
    </submittedName>
</protein>
<dbReference type="PANTHER" id="PTHR43024:SF1">
    <property type="entry name" value="UDP-N-ACETYLMURAMOYL-TRIPEPTIDE--D-ALANYL-D-ALANINE LIGASE"/>
    <property type="match status" value="1"/>
</dbReference>
<dbReference type="AlphaFoldDB" id="K1RTZ0"/>
<proteinExistence type="predicted"/>
<feature type="domain" description="Mur ligase central" evidence="6">
    <location>
        <begin position="191"/>
        <end position="380"/>
    </location>
</feature>
<keyword evidence="4" id="KW-0812">Transmembrane</keyword>
<gene>
    <name evidence="7" type="ORF">OBE_15996</name>
</gene>
<keyword evidence="4" id="KW-1133">Transmembrane helix</keyword>
<dbReference type="InterPro" id="IPR051046">
    <property type="entry name" value="MurCDEF_CellWall_CoF430Synth"/>
</dbReference>
<keyword evidence="3" id="KW-0067">ATP-binding</keyword>
<dbReference type="GO" id="GO:0016881">
    <property type="term" value="F:acid-amino acid ligase activity"/>
    <property type="evidence" value="ECO:0007669"/>
    <property type="project" value="InterPro"/>
</dbReference>
<sequence>MFYLITILIIALLFVKSKKSLHMLQQNLYNENNRYIKWNLKHCSQFLNIEIIAILLSAIGLFVVYDLRLYNFIIELALIIIYLVSFILWKNHLKNEQTKKPLVYTKRIKRLILTTSIIYLIPIILMFLHKNDIEYVWLMILILAIATYLNALIVFVANIINYPIERMVYIYYKNKAQKKLKSMPNLKIIGITGSYGKTSSKNILSDILNIKYNALPTPKNLNTYNGLIMTINNNMDKFTEIFIAEMGAYVKGEIKGLCNLVKPQYGILTRIGTAHLESFGSEQNIIDGKFELIESLPSNGIGILNMDDEKQVNYNLKNNCKIVWIGIDNEEAAVRATNIKCSSKGTTFDLVLKSSTKKYQFETKLLGKHNVYNILASIALGIEFGIEISDLQVAVRGVRPIEHRLELKRLGNFYMIDDAYNSNPTGAKNALDVLKMMPGIKIVVTPGMIELGKKEDEYNEKFGEQIAGVSDYVVLIGAEKTKPISQGLKRQGYDFDNVIVYNDVREAYKFINSIKSNTDQDVYALFENDLPDTYNEK</sequence>
<comment type="caution">
    <text evidence="7">The sequence shown here is derived from an EMBL/GenBank/DDBJ whole genome shotgun (WGS) entry which is preliminary data.</text>
</comment>
<evidence type="ECO:0000313" key="7">
    <source>
        <dbReference type="EMBL" id="EKC46864.1"/>
    </source>
</evidence>
<dbReference type="SUPFAM" id="SSF53623">
    <property type="entry name" value="MurD-like peptide ligases, catalytic domain"/>
    <property type="match status" value="1"/>
</dbReference>
<name>K1RTZ0_9ZZZZ</name>
<dbReference type="EMBL" id="AJWZ01010989">
    <property type="protein sequence ID" value="EKC46864.1"/>
    <property type="molecule type" value="Genomic_DNA"/>
</dbReference>
<feature type="transmembrane region" description="Helical" evidence="4">
    <location>
        <begin position="110"/>
        <end position="129"/>
    </location>
</feature>
<evidence type="ECO:0000256" key="4">
    <source>
        <dbReference type="SAM" id="Phobius"/>
    </source>
</evidence>
<dbReference type="Gene3D" id="3.40.1190.10">
    <property type="entry name" value="Mur-like, catalytic domain"/>
    <property type="match status" value="1"/>
</dbReference>
<dbReference type="Gene3D" id="3.90.190.20">
    <property type="entry name" value="Mur ligase, C-terminal domain"/>
    <property type="match status" value="1"/>
</dbReference>
<accession>K1RTZ0</accession>
<keyword evidence="1 7" id="KW-0436">Ligase</keyword>
<dbReference type="InterPro" id="IPR013221">
    <property type="entry name" value="Mur_ligase_cen"/>
</dbReference>
<dbReference type="GO" id="GO:0005524">
    <property type="term" value="F:ATP binding"/>
    <property type="evidence" value="ECO:0007669"/>
    <property type="project" value="UniProtKB-KW"/>
</dbReference>
<dbReference type="InterPro" id="IPR036615">
    <property type="entry name" value="Mur_ligase_C_dom_sf"/>
</dbReference>
<dbReference type="PANTHER" id="PTHR43024">
    <property type="entry name" value="UDP-N-ACETYLMURAMOYL-TRIPEPTIDE--D-ALANYL-D-ALANINE LIGASE"/>
    <property type="match status" value="1"/>
</dbReference>
<keyword evidence="2" id="KW-0547">Nucleotide-binding</keyword>
<evidence type="ECO:0000259" key="6">
    <source>
        <dbReference type="Pfam" id="PF08245"/>
    </source>
</evidence>
<dbReference type="Pfam" id="PF02875">
    <property type="entry name" value="Mur_ligase_C"/>
    <property type="match status" value="1"/>
</dbReference>
<feature type="transmembrane region" description="Helical" evidence="4">
    <location>
        <begin position="70"/>
        <end position="89"/>
    </location>
</feature>
<evidence type="ECO:0000256" key="2">
    <source>
        <dbReference type="ARBA" id="ARBA00022741"/>
    </source>
</evidence>
<evidence type="ECO:0000256" key="1">
    <source>
        <dbReference type="ARBA" id="ARBA00022598"/>
    </source>
</evidence>
<dbReference type="InterPro" id="IPR004101">
    <property type="entry name" value="Mur_ligase_C"/>
</dbReference>
<dbReference type="InterPro" id="IPR036565">
    <property type="entry name" value="Mur-like_cat_sf"/>
</dbReference>
<evidence type="ECO:0000259" key="5">
    <source>
        <dbReference type="Pfam" id="PF02875"/>
    </source>
</evidence>
<keyword evidence="4" id="KW-0472">Membrane</keyword>